<gene>
    <name evidence="3" type="ORF">Esi_0033_0143</name>
</gene>
<accession>D7FXP1</accession>
<dbReference type="EMBL" id="FN648520">
    <property type="protein sequence ID" value="CBJ26482.1"/>
    <property type="molecule type" value="Genomic_DNA"/>
</dbReference>
<dbReference type="GO" id="GO:0008168">
    <property type="term" value="F:methyltransferase activity"/>
    <property type="evidence" value="ECO:0007669"/>
    <property type="project" value="UniProtKB-KW"/>
</dbReference>
<keyword evidence="4" id="KW-1185">Reference proteome</keyword>
<name>D7FXP1_ECTSI</name>
<dbReference type="InterPro" id="IPR029063">
    <property type="entry name" value="SAM-dependent_MTases_sf"/>
</dbReference>
<protein>
    <submittedName>
        <fullName evidence="3">Uncharacterized protein</fullName>
    </submittedName>
</protein>
<keyword evidence="1" id="KW-0489">Methyltransferase</keyword>
<dbReference type="Proteomes" id="UP000002630">
    <property type="component" value="Linkage Group LG07"/>
</dbReference>
<dbReference type="PANTHER" id="PTHR43619">
    <property type="entry name" value="S-ADENOSYL-L-METHIONINE-DEPENDENT METHYLTRANSFERASE YKTD-RELATED"/>
    <property type="match status" value="1"/>
</dbReference>
<dbReference type="InterPro" id="IPR007213">
    <property type="entry name" value="Ppm1/Ppm2/Tcmp"/>
</dbReference>
<sequence length="89" mass="9553">MDTRGLRLRVSGDTKVFEVDQALVLRVKSALLTQAAAADEVAAAVAGFRERRDRGVGQGRVVPVEADLRVEGWQGELFEAGFDPSLPSA</sequence>
<dbReference type="Pfam" id="PF04072">
    <property type="entry name" value="LCM"/>
    <property type="match status" value="1"/>
</dbReference>
<evidence type="ECO:0000256" key="1">
    <source>
        <dbReference type="ARBA" id="ARBA00022603"/>
    </source>
</evidence>
<dbReference type="Gene3D" id="3.40.50.150">
    <property type="entry name" value="Vaccinia Virus protein VP39"/>
    <property type="match status" value="1"/>
</dbReference>
<organism evidence="3 4">
    <name type="scientific">Ectocarpus siliculosus</name>
    <name type="common">Brown alga</name>
    <name type="synonym">Conferva siliculosa</name>
    <dbReference type="NCBI Taxonomy" id="2880"/>
    <lineage>
        <taxon>Eukaryota</taxon>
        <taxon>Sar</taxon>
        <taxon>Stramenopiles</taxon>
        <taxon>Ochrophyta</taxon>
        <taxon>PX clade</taxon>
        <taxon>Phaeophyceae</taxon>
        <taxon>Ectocarpales</taxon>
        <taxon>Ectocarpaceae</taxon>
        <taxon>Ectocarpus</taxon>
    </lineage>
</organism>
<evidence type="ECO:0000313" key="3">
    <source>
        <dbReference type="EMBL" id="CBJ26482.1"/>
    </source>
</evidence>
<proteinExistence type="predicted"/>
<dbReference type="EMBL" id="FN649732">
    <property type="protein sequence ID" value="CBJ26482.1"/>
    <property type="molecule type" value="Genomic_DNA"/>
</dbReference>
<evidence type="ECO:0000313" key="4">
    <source>
        <dbReference type="Proteomes" id="UP000002630"/>
    </source>
</evidence>
<dbReference type="OrthoDB" id="203237at2759"/>
<keyword evidence="2" id="KW-0808">Transferase</keyword>
<dbReference type="PANTHER" id="PTHR43619:SF2">
    <property type="entry name" value="S-ADENOSYL-L-METHIONINE-DEPENDENT METHYLTRANSFERASES SUPERFAMILY PROTEIN"/>
    <property type="match status" value="1"/>
</dbReference>
<dbReference type="AlphaFoldDB" id="D7FXP1"/>
<evidence type="ECO:0000256" key="2">
    <source>
        <dbReference type="ARBA" id="ARBA00022679"/>
    </source>
</evidence>
<reference evidence="3 4" key="1">
    <citation type="journal article" date="2010" name="Nature">
        <title>The Ectocarpus genome and the independent evolution of multicellularity in brown algae.</title>
        <authorList>
            <person name="Cock J.M."/>
            <person name="Sterck L."/>
            <person name="Rouze P."/>
            <person name="Scornet D."/>
            <person name="Allen A.E."/>
            <person name="Amoutzias G."/>
            <person name="Anthouard V."/>
            <person name="Artiguenave F."/>
            <person name="Aury J.M."/>
            <person name="Badger J.H."/>
            <person name="Beszteri B."/>
            <person name="Billiau K."/>
            <person name="Bonnet E."/>
            <person name="Bothwell J.H."/>
            <person name="Bowler C."/>
            <person name="Boyen C."/>
            <person name="Brownlee C."/>
            <person name="Carrano C.J."/>
            <person name="Charrier B."/>
            <person name="Cho G.Y."/>
            <person name="Coelho S.M."/>
            <person name="Collen J."/>
            <person name="Corre E."/>
            <person name="Da Silva C."/>
            <person name="Delage L."/>
            <person name="Delaroque N."/>
            <person name="Dittami S.M."/>
            <person name="Doulbeau S."/>
            <person name="Elias M."/>
            <person name="Farnham G."/>
            <person name="Gachon C.M."/>
            <person name="Gschloessl B."/>
            <person name="Heesch S."/>
            <person name="Jabbari K."/>
            <person name="Jubin C."/>
            <person name="Kawai H."/>
            <person name="Kimura K."/>
            <person name="Kloareg B."/>
            <person name="Kupper F.C."/>
            <person name="Lang D."/>
            <person name="Le Bail A."/>
            <person name="Leblanc C."/>
            <person name="Lerouge P."/>
            <person name="Lohr M."/>
            <person name="Lopez P.J."/>
            <person name="Martens C."/>
            <person name="Maumus F."/>
            <person name="Michel G."/>
            <person name="Miranda-Saavedra D."/>
            <person name="Morales J."/>
            <person name="Moreau H."/>
            <person name="Motomura T."/>
            <person name="Nagasato C."/>
            <person name="Napoli C.A."/>
            <person name="Nelson D.R."/>
            <person name="Nyvall-Collen P."/>
            <person name="Peters A.F."/>
            <person name="Pommier C."/>
            <person name="Potin P."/>
            <person name="Poulain J."/>
            <person name="Quesneville H."/>
            <person name="Read B."/>
            <person name="Rensing S.A."/>
            <person name="Ritter A."/>
            <person name="Rousvoal S."/>
            <person name="Samanta M."/>
            <person name="Samson G."/>
            <person name="Schroeder D.C."/>
            <person name="Segurens B."/>
            <person name="Strittmatter M."/>
            <person name="Tonon T."/>
            <person name="Tregear J.W."/>
            <person name="Valentin K."/>
            <person name="von Dassow P."/>
            <person name="Yamagishi T."/>
            <person name="Van de Peer Y."/>
            <person name="Wincker P."/>
        </authorList>
    </citation>
    <scope>NUCLEOTIDE SEQUENCE [LARGE SCALE GENOMIC DNA]</scope>
    <source>
        <strain evidence="4">Ec32 / CCAP1310/4</strain>
    </source>
</reference>
<dbReference type="SUPFAM" id="SSF53335">
    <property type="entry name" value="S-adenosyl-L-methionine-dependent methyltransferases"/>
    <property type="match status" value="1"/>
</dbReference>
<dbReference type="InParanoid" id="D7FXP1"/>
<dbReference type="GO" id="GO:0032259">
    <property type="term" value="P:methylation"/>
    <property type="evidence" value="ECO:0007669"/>
    <property type="project" value="UniProtKB-KW"/>
</dbReference>